<evidence type="ECO:0000313" key="1">
    <source>
        <dbReference type="EMBL" id="WMS88762.1"/>
    </source>
</evidence>
<dbReference type="PROSITE" id="PS51257">
    <property type="entry name" value="PROKAR_LIPOPROTEIN"/>
    <property type="match status" value="1"/>
</dbReference>
<gene>
    <name evidence="1" type="ORF">Q9312_07545</name>
</gene>
<name>A0AA51X7W8_9GAMM</name>
<proteinExistence type="predicted"/>
<dbReference type="EMBL" id="CP133548">
    <property type="protein sequence ID" value="WMS88762.1"/>
    <property type="molecule type" value="Genomic_DNA"/>
</dbReference>
<dbReference type="AlphaFoldDB" id="A0AA51X7W8"/>
<accession>A0AA51X7W8</accession>
<keyword evidence="2" id="KW-1185">Reference proteome</keyword>
<sequence length="203" mass="22721">MRTLLKLCSRYTHYSILLVLGFALSGCKIINTDDDNDEVFLFFVQYENSAFGDDFRAFYINGQGQVGKAEDSAIPNITLDGSYTQQELEDYYFANLYLLGTVPYSQLDAMSDRVASIMDSGLEKVSDSVCADAGTYRYGFYVYNTNTDEYEETLLYVTAGDGIYLNTDVGADFVTEYLMELAVIGDIAFEELGPCAGYWDFDA</sequence>
<protein>
    <submittedName>
        <fullName evidence="1">Uncharacterized protein</fullName>
    </submittedName>
</protein>
<organism evidence="1 2">
    <name type="scientific">Pleionea litopenaei</name>
    <dbReference type="NCBI Taxonomy" id="3070815"/>
    <lineage>
        <taxon>Bacteria</taxon>
        <taxon>Pseudomonadati</taxon>
        <taxon>Pseudomonadota</taxon>
        <taxon>Gammaproteobacteria</taxon>
        <taxon>Oceanospirillales</taxon>
        <taxon>Pleioneaceae</taxon>
        <taxon>Pleionea</taxon>
    </lineage>
</organism>
<dbReference type="RefSeq" id="WP_309203983.1">
    <property type="nucleotide sequence ID" value="NZ_CP133548.1"/>
</dbReference>
<dbReference type="Proteomes" id="UP001239782">
    <property type="component" value="Chromosome"/>
</dbReference>
<reference evidence="1 2" key="1">
    <citation type="submission" date="2023-08" db="EMBL/GenBank/DDBJ databases">
        <title>Pleionea litopenaei sp. nov., isolated from stomach of juvenile Litopenaeus vannamei.</title>
        <authorList>
            <person name="Rho A.M."/>
            <person name="Hwang C.Y."/>
        </authorList>
    </citation>
    <scope>NUCLEOTIDE SEQUENCE [LARGE SCALE GENOMIC DNA]</scope>
    <source>
        <strain evidence="1 2">HL-JVS1</strain>
    </source>
</reference>
<evidence type="ECO:0000313" key="2">
    <source>
        <dbReference type="Proteomes" id="UP001239782"/>
    </source>
</evidence>
<dbReference type="KEGG" id="plei:Q9312_07545"/>